<accession>A0A4Y2BSJ2</accession>
<evidence type="ECO:0000313" key="2">
    <source>
        <dbReference type="EMBL" id="GBL95191.1"/>
    </source>
</evidence>
<feature type="region of interest" description="Disordered" evidence="1">
    <location>
        <begin position="1"/>
        <end position="32"/>
    </location>
</feature>
<dbReference type="EMBL" id="BGPR01000109">
    <property type="protein sequence ID" value="GBL95191.1"/>
    <property type="molecule type" value="Genomic_DNA"/>
</dbReference>
<name>A0A4Y2BSJ2_ARAVE</name>
<reference evidence="2 3" key="1">
    <citation type="journal article" date="2019" name="Sci. Rep.">
        <title>Orb-weaving spider Araneus ventricosus genome elucidates the spidroin gene catalogue.</title>
        <authorList>
            <person name="Kono N."/>
            <person name="Nakamura H."/>
            <person name="Ohtoshi R."/>
            <person name="Moran D.A.P."/>
            <person name="Shinohara A."/>
            <person name="Yoshida Y."/>
            <person name="Fujiwara M."/>
            <person name="Mori M."/>
            <person name="Tomita M."/>
            <person name="Arakawa K."/>
        </authorList>
    </citation>
    <scope>NUCLEOTIDE SEQUENCE [LARGE SCALE GENOMIC DNA]</scope>
</reference>
<evidence type="ECO:0000313" key="3">
    <source>
        <dbReference type="Proteomes" id="UP000499080"/>
    </source>
</evidence>
<evidence type="ECO:0000256" key="1">
    <source>
        <dbReference type="SAM" id="MobiDB-lite"/>
    </source>
</evidence>
<gene>
    <name evidence="2" type="ORF">AVEN_253521_1</name>
</gene>
<comment type="caution">
    <text evidence="2">The sequence shown here is derived from an EMBL/GenBank/DDBJ whole genome shotgun (WGS) entry which is preliminary data.</text>
</comment>
<keyword evidence="3" id="KW-1185">Reference proteome</keyword>
<proteinExistence type="predicted"/>
<dbReference type="Proteomes" id="UP000499080">
    <property type="component" value="Unassembled WGS sequence"/>
</dbReference>
<organism evidence="2 3">
    <name type="scientific">Araneus ventricosus</name>
    <name type="common">Orbweaver spider</name>
    <name type="synonym">Epeira ventricosa</name>
    <dbReference type="NCBI Taxonomy" id="182803"/>
    <lineage>
        <taxon>Eukaryota</taxon>
        <taxon>Metazoa</taxon>
        <taxon>Ecdysozoa</taxon>
        <taxon>Arthropoda</taxon>
        <taxon>Chelicerata</taxon>
        <taxon>Arachnida</taxon>
        <taxon>Araneae</taxon>
        <taxon>Araneomorphae</taxon>
        <taxon>Entelegynae</taxon>
        <taxon>Araneoidea</taxon>
        <taxon>Araneidae</taxon>
        <taxon>Araneus</taxon>
    </lineage>
</organism>
<dbReference type="AlphaFoldDB" id="A0A4Y2BSJ2"/>
<protein>
    <submittedName>
        <fullName evidence="2">Uncharacterized protein</fullName>
    </submittedName>
</protein>
<sequence length="131" mass="14647">MNDRAIADAENHGPHYEPFMHSQSSQGDSPAFRNVNVNHPIPFLCHRSNRESTYVTNLTATSYSRGGSLGGVDFTVMFSCQAEQATCSISVLSGDDDRATTHMVNKRRTMILIVKSPNNLFLYFPYVQSRD</sequence>
<feature type="compositionally biased region" description="Basic and acidic residues" evidence="1">
    <location>
        <begin position="1"/>
        <end position="15"/>
    </location>
</feature>